<dbReference type="EMBL" id="IACJ01103106">
    <property type="protein sequence ID" value="LAA53492.1"/>
    <property type="molecule type" value="Transcribed_RNA"/>
</dbReference>
<reference evidence="1" key="1">
    <citation type="submission" date="2017-07" db="EMBL/GenBank/DDBJ databases">
        <authorList>
            <person name="Mikheyev A."/>
            <person name="Grau M."/>
        </authorList>
    </citation>
    <scope>NUCLEOTIDE SEQUENCE</scope>
    <source>
        <tissue evidence="1">Venom_gland</tissue>
    </source>
</reference>
<name>A0A2D4G155_MICCO</name>
<dbReference type="AlphaFoldDB" id="A0A2D4G155"/>
<evidence type="ECO:0000313" key="1">
    <source>
        <dbReference type="EMBL" id="LAA53492.1"/>
    </source>
</evidence>
<proteinExistence type="predicted"/>
<organism evidence="1">
    <name type="scientific">Micrurus corallinus</name>
    <name type="common">Brazilian coral snake</name>
    <dbReference type="NCBI Taxonomy" id="54390"/>
    <lineage>
        <taxon>Eukaryota</taxon>
        <taxon>Metazoa</taxon>
        <taxon>Chordata</taxon>
        <taxon>Craniata</taxon>
        <taxon>Vertebrata</taxon>
        <taxon>Euteleostomi</taxon>
        <taxon>Lepidosauria</taxon>
        <taxon>Squamata</taxon>
        <taxon>Bifurcata</taxon>
        <taxon>Unidentata</taxon>
        <taxon>Episquamata</taxon>
        <taxon>Toxicofera</taxon>
        <taxon>Serpentes</taxon>
        <taxon>Colubroidea</taxon>
        <taxon>Elapidae</taxon>
        <taxon>Elapinae</taxon>
        <taxon>Micrurus</taxon>
    </lineage>
</organism>
<protein>
    <submittedName>
        <fullName evidence="1">Uncharacterized protein</fullName>
    </submittedName>
</protein>
<accession>A0A2D4G155</accession>
<reference evidence="1" key="2">
    <citation type="submission" date="2017-11" db="EMBL/GenBank/DDBJ databases">
        <title>Coralsnake Venomics: Analyses of Venom Gland Transcriptomes and Proteomes of Six Brazilian Taxa.</title>
        <authorList>
            <person name="Aird S.D."/>
            <person name="Jorge da Silva N."/>
            <person name="Qiu L."/>
            <person name="Villar-Briones A."/>
            <person name="Aparecida-Saddi V."/>
            <person name="Campos-Telles M.P."/>
            <person name="Grau M."/>
            <person name="Mikheyev A.S."/>
        </authorList>
    </citation>
    <scope>NUCLEOTIDE SEQUENCE</scope>
    <source>
        <tissue evidence="1">Venom_gland</tissue>
    </source>
</reference>
<sequence>MLQGANIKEDYKLLLGKAICDLNTKDCMLQQCQNYTGEEVLIAHLDKILEDWDLEESIEFNGFILTVKCWKQMFSLSMASSKNSLAKCLATTSFQNIKVNM</sequence>